<protein>
    <submittedName>
        <fullName evidence="1">Uncharacterized protein</fullName>
    </submittedName>
</protein>
<evidence type="ECO:0000313" key="1">
    <source>
        <dbReference type="EMBL" id="KAJ9653534.1"/>
    </source>
</evidence>
<dbReference type="EMBL" id="JAPDRQ010000151">
    <property type="protein sequence ID" value="KAJ9653534.1"/>
    <property type="molecule type" value="Genomic_DNA"/>
</dbReference>
<name>A0ACC3A0E4_9EURO</name>
<evidence type="ECO:0000313" key="2">
    <source>
        <dbReference type="Proteomes" id="UP001172386"/>
    </source>
</evidence>
<sequence length="308" mass="35088">MLILIVGITGNIGLKLADALIQRGHNVRGASRTKSKLLDEKLEQLESFHQTSAWYDVKTLRQAVKGVDAVVCSYSPVPELALEGELLLVRIMEEEGVTRFVPSTWNLDWSRLQWGAAPYYDVFIALQRQLALSSTIKPLYLFTGIFAEVFFSISGHGGFAPKNHGVWDPDPTNRRAVIWGSGNEKWQITTEHDCAEFTAEVVTDLTKESGYFRFCSFAHSTREMVTIYEGIRRVPIKLVHAGSLDDLRSDANAAVREMGLKRFWDWMGYFYQVYQLDGTFFMRELDNKLYPSVKPTSLEEFLKENIQV</sequence>
<keyword evidence="2" id="KW-1185">Reference proteome</keyword>
<reference evidence="1" key="1">
    <citation type="submission" date="2022-10" db="EMBL/GenBank/DDBJ databases">
        <title>Culturing micro-colonial fungi from biological soil crusts in the Mojave desert and describing Neophaeococcomyces mojavensis, and introducing the new genera and species Taxawa tesnikishii.</title>
        <authorList>
            <person name="Kurbessoian T."/>
            <person name="Stajich J.E."/>
        </authorList>
    </citation>
    <scope>NUCLEOTIDE SEQUENCE</scope>
    <source>
        <strain evidence="1">JES_112</strain>
    </source>
</reference>
<gene>
    <name evidence="1" type="ORF">H2198_007316</name>
</gene>
<proteinExistence type="predicted"/>
<dbReference type="Proteomes" id="UP001172386">
    <property type="component" value="Unassembled WGS sequence"/>
</dbReference>
<accession>A0ACC3A0E4</accession>
<comment type="caution">
    <text evidence="1">The sequence shown here is derived from an EMBL/GenBank/DDBJ whole genome shotgun (WGS) entry which is preliminary data.</text>
</comment>
<organism evidence="1 2">
    <name type="scientific">Neophaeococcomyces mojaviensis</name>
    <dbReference type="NCBI Taxonomy" id="3383035"/>
    <lineage>
        <taxon>Eukaryota</taxon>
        <taxon>Fungi</taxon>
        <taxon>Dikarya</taxon>
        <taxon>Ascomycota</taxon>
        <taxon>Pezizomycotina</taxon>
        <taxon>Eurotiomycetes</taxon>
        <taxon>Chaetothyriomycetidae</taxon>
        <taxon>Chaetothyriales</taxon>
        <taxon>Chaetothyriales incertae sedis</taxon>
        <taxon>Neophaeococcomyces</taxon>
    </lineage>
</organism>